<dbReference type="EMBL" id="OFSP01000004">
    <property type="protein sequence ID" value="SOY44400.1"/>
    <property type="molecule type" value="Genomic_DNA"/>
</dbReference>
<dbReference type="EC" id="3.4.21.92" evidence="1"/>
<sequence length="69" mass="7071">MDAESSAPITMIIPSPGGHLESGDAIHDVVRFVSSPINMVGTGWVGSAATHLYLARLANAASACHRPAS</sequence>
<comment type="caution">
    <text evidence="1">The sequence shown here is derived from an EMBL/GenBank/DDBJ whole genome shotgun (WGS) entry which is preliminary data.</text>
</comment>
<organism evidence="1 2">
    <name type="scientific">Cupriavidus taiwanensis</name>
    <dbReference type="NCBI Taxonomy" id="164546"/>
    <lineage>
        <taxon>Bacteria</taxon>
        <taxon>Pseudomonadati</taxon>
        <taxon>Pseudomonadota</taxon>
        <taxon>Betaproteobacteria</taxon>
        <taxon>Burkholderiales</taxon>
        <taxon>Burkholderiaceae</taxon>
        <taxon>Cupriavidus</taxon>
    </lineage>
</organism>
<dbReference type="Proteomes" id="UP000256297">
    <property type="component" value="Chromosome CBM2589_b"/>
</dbReference>
<evidence type="ECO:0000313" key="2">
    <source>
        <dbReference type="Proteomes" id="UP000256297"/>
    </source>
</evidence>
<keyword evidence="1" id="KW-0645">Protease</keyword>
<dbReference type="AlphaFoldDB" id="A0A975WUJ4"/>
<dbReference type="InterPro" id="IPR029045">
    <property type="entry name" value="ClpP/crotonase-like_dom_sf"/>
</dbReference>
<accession>A0A975WUJ4</accession>
<dbReference type="InterPro" id="IPR023562">
    <property type="entry name" value="ClpP/TepA"/>
</dbReference>
<dbReference type="Pfam" id="PF00574">
    <property type="entry name" value="CLP_protease"/>
    <property type="match status" value="1"/>
</dbReference>
<proteinExistence type="predicted"/>
<evidence type="ECO:0000313" key="1">
    <source>
        <dbReference type="EMBL" id="SOY44400.1"/>
    </source>
</evidence>
<gene>
    <name evidence="1" type="ORF">CBM2589_B120363</name>
</gene>
<reference evidence="1 2" key="1">
    <citation type="submission" date="2018-01" db="EMBL/GenBank/DDBJ databases">
        <authorList>
            <person name="Clerissi C."/>
        </authorList>
    </citation>
    <scope>NUCLEOTIDE SEQUENCE [LARGE SCALE GENOMIC DNA]</scope>
    <source>
        <strain evidence="1">Cupriavidus taiwanensis STM 3521</strain>
    </source>
</reference>
<name>A0A975WUJ4_9BURK</name>
<keyword evidence="1" id="KW-0378">Hydrolase</keyword>
<dbReference type="GO" id="GO:0004252">
    <property type="term" value="F:serine-type endopeptidase activity"/>
    <property type="evidence" value="ECO:0007669"/>
    <property type="project" value="UniProtKB-EC"/>
</dbReference>
<protein>
    <submittedName>
        <fullName evidence="1">ATP-dependent Clp protease proteolytic subunit 2</fullName>
        <ecNumber evidence="1">3.4.21.92</ecNumber>
    </submittedName>
</protein>
<dbReference type="Gene3D" id="3.90.226.10">
    <property type="entry name" value="2-enoyl-CoA Hydratase, Chain A, domain 1"/>
    <property type="match status" value="1"/>
</dbReference>
<dbReference type="GO" id="GO:0006508">
    <property type="term" value="P:proteolysis"/>
    <property type="evidence" value="ECO:0007669"/>
    <property type="project" value="UniProtKB-KW"/>
</dbReference>
<dbReference type="SUPFAM" id="SSF52096">
    <property type="entry name" value="ClpP/crotonase"/>
    <property type="match status" value="1"/>
</dbReference>